<organism evidence="2 3">
    <name type="scientific">Glossina morsitans morsitans</name>
    <name type="common">Savannah tsetse fly</name>
    <dbReference type="NCBI Taxonomy" id="37546"/>
    <lineage>
        <taxon>Eukaryota</taxon>
        <taxon>Metazoa</taxon>
        <taxon>Ecdysozoa</taxon>
        <taxon>Arthropoda</taxon>
        <taxon>Hexapoda</taxon>
        <taxon>Insecta</taxon>
        <taxon>Pterygota</taxon>
        <taxon>Neoptera</taxon>
        <taxon>Endopterygota</taxon>
        <taxon>Diptera</taxon>
        <taxon>Brachycera</taxon>
        <taxon>Muscomorpha</taxon>
        <taxon>Hippoboscoidea</taxon>
        <taxon>Glossinidae</taxon>
        <taxon>Glossina</taxon>
    </lineage>
</organism>
<evidence type="ECO:0000313" key="2">
    <source>
        <dbReference type="EnsemblMetazoa" id="GMOY000744-PA"/>
    </source>
</evidence>
<dbReference type="EnsemblMetazoa" id="GMOY000744-RA">
    <property type="protein sequence ID" value="GMOY000744-PA"/>
    <property type="gene ID" value="GMOY000744"/>
</dbReference>
<evidence type="ECO:0000256" key="1">
    <source>
        <dbReference type="SAM" id="MobiDB-lite"/>
    </source>
</evidence>
<feature type="region of interest" description="Disordered" evidence="1">
    <location>
        <begin position="1"/>
        <end position="75"/>
    </location>
</feature>
<dbReference type="AlphaFoldDB" id="A0A1B0FB34"/>
<dbReference type="EMBL" id="CCAG010019122">
    <property type="status" value="NOT_ANNOTATED_CDS"/>
    <property type="molecule type" value="Genomic_DNA"/>
</dbReference>
<dbReference type="Proteomes" id="UP000092444">
    <property type="component" value="Unassembled WGS sequence"/>
</dbReference>
<protein>
    <submittedName>
        <fullName evidence="2">Uncharacterized protein</fullName>
    </submittedName>
</protein>
<keyword evidence="3" id="KW-1185">Reference proteome</keyword>
<evidence type="ECO:0000313" key="3">
    <source>
        <dbReference type="Proteomes" id="UP000092444"/>
    </source>
</evidence>
<proteinExistence type="predicted"/>
<sequence>MSEISEQKNSAPCNEAEQPAEAAAEDTEMVANNVKAPNASNETLSSKAIEQSSPKNENKKTPKQASACSINKAAR</sequence>
<accession>A0A1B0FB34</accession>
<reference evidence="2" key="1">
    <citation type="submission" date="2020-05" db="UniProtKB">
        <authorList>
            <consortium name="EnsemblMetazoa"/>
        </authorList>
    </citation>
    <scope>IDENTIFICATION</scope>
    <source>
        <strain evidence="2">Yale</strain>
    </source>
</reference>
<name>A0A1B0FB34_GLOMM</name>
<feature type="compositionally biased region" description="Polar residues" evidence="1">
    <location>
        <begin position="38"/>
        <end position="55"/>
    </location>
</feature>
<dbReference type="STRING" id="37546.A0A1B0FB34"/>